<evidence type="ECO:0000313" key="1">
    <source>
        <dbReference type="Proteomes" id="UP000694888"/>
    </source>
</evidence>
<dbReference type="RefSeq" id="XP_005110016.1">
    <property type="nucleotide sequence ID" value="XM_005109959.1"/>
</dbReference>
<organism evidence="1 2">
    <name type="scientific">Aplysia californica</name>
    <name type="common">California sea hare</name>
    <dbReference type="NCBI Taxonomy" id="6500"/>
    <lineage>
        <taxon>Eukaryota</taxon>
        <taxon>Metazoa</taxon>
        <taxon>Spiralia</taxon>
        <taxon>Lophotrochozoa</taxon>
        <taxon>Mollusca</taxon>
        <taxon>Gastropoda</taxon>
        <taxon>Heterobranchia</taxon>
        <taxon>Euthyneura</taxon>
        <taxon>Tectipleura</taxon>
        <taxon>Aplysiida</taxon>
        <taxon>Aplysioidea</taxon>
        <taxon>Aplysiidae</taxon>
        <taxon>Aplysia</taxon>
    </lineage>
</organism>
<dbReference type="PANTHER" id="PTHR47510">
    <property type="entry name" value="REVERSE TRANSCRIPTASE DOMAIN-CONTAINING PROTEIN"/>
    <property type="match status" value="1"/>
</dbReference>
<gene>
    <name evidence="2" type="primary">LOC101854755</name>
</gene>
<protein>
    <submittedName>
        <fullName evidence="2">Uncharacterized protein LOC101854755</fullName>
    </submittedName>
</protein>
<dbReference type="Proteomes" id="UP000694888">
    <property type="component" value="Unplaced"/>
</dbReference>
<proteinExistence type="predicted"/>
<accession>A0ABM0K6P7</accession>
<sequence>METDVTQKLKEVDTSEMTAEETWSVFKIVLTETLGKACSTSTKNTGRGQVKQTAWWNDTVKEAIKEKKELYKAWVKSKLDEDYVKYRLARRNSKRIVRSSKEQSWKECGEIELSRHTPRQTYNSVKAMRIRDKPYSLPTVVKDKDAKPLSEEDSIKNRWQEYFRELFNPSSQGNTQSQFQPRYPEEEPNILRSELQQAMKNSPRNKAAGIDGITTEAILACGETAITWLTTIFQKVWRERKIPEDWQRAVVIQ</sequence>
<keyword evidence="1" id="KW-1185">Reference proteome</keyword>
<name>A0ABM0K6P7_APLCA</name>
<dbReference type="GeneID" id="101854755"/>
<dbReference type="PANTHER" id="PTHR47510:SF3">
    <property type="entry name" value="ENDO_EXONUCLEASE_PHOSPHATASE DOMAIN-CONTAINING PROTEIN"/>
    <property type="match status" value="1"/>
</dbReference>
<evidence type="ECO:0000313" key="2">
    <source>
        <dbReference type="RefSeq" id="XP_005110016.1"/>
    </source>
</evidence>
<reference evidence="2" key="1">
    <citation type="submission" date="2025-08" db="UniProtKB">
        <authorList>
            <consortium name="RefSeq"/>
        </authorList>
    </citation>
    <scope>IDENTIFICATION</scope>
</reference>